<organism evidence="1 2">
    <name type="scientific">Zea mays</name>
    <name type="common">Maize</name>
    <dbReference type="NCBI Taxonomy" id="4577"/>
    <lineage>
        <taxon>Eukaryota</taxon>
        <taxon>Viridiplantae</taxon>
        <taxon>Streptophyta</taxon>
        <taxon>Embryophyta</taxon>
        <taxon>Tracheophyta</taxon>
        <taxon>Spermatophyta</taxon>
        <taxon>Magnoliopsida</taxon>
        <taxon>Liliopsida</taxon>
        <taxon>Poales</taxon>
        <taxon>Poaceae</taxon>
        <taxon>PACMAD clade</taxon>
        <taxon>Panicoideae</taxon>
        <taxon>Andropogonodae</taxon>
        <taxon>Andropogoneae</taxon>
        <taxon>Tripsacinae</taxon>
        <taxon>Zea</taxon>
    </lineage>
</organism>
<evidence type="ECO:0000313" key="2">
    <source>
        <dbReference type="Proteomes" id="UP000251960"/>
    </source>
</evidence>
<name>A0A3L6E934_MAIZE</name>
<protein>
    <submittedName>
        <fullName evidence="1">Uncharacterized protein</fullName>
    </submittedName>
</protein>
<dbReference type="EMBL" id="NCVQ01000007">
    <property type="protein sequence ID" value="PWZ17078.1"/>
    <property type="molecule type" value="Genomic_DNA"/>
</dbReference>
<sequence>MARRSFSDPPEAFSPPFYPLCPWILGLFPAIEFAVAPSPSLPNSNDRGATLARACLNSGDLTTAERSGATSRTSVSLV</sequence>
<comment type="caution">
    <text evidence="1">The sequence shown here is derived from an EMBL/GenBank/DDBJ whole genome shotgun (WGS) entry which is preliminary data.</text>
</comment>
<accession>A0A3L6E934</accession>
<dbReference type="AlphaFoldDB" id="A0A3L6E934"/>
<gene>
    <name evidence="1" type="ORF">Zm00014a_012857</name>
</gene>
<reference evidence="1 2" key="1">
    <citation type="journal article" date="2018" name="Nat. Genet.">
        <title>Extensive intraspecific gene order and gene structural variations between Mo17 and other maize genomes.</title>
        <authorList>
            <person name="Sun S."/>
            <person name="Zhou Y."/>
            <person name="Chen J."/>
            <person name="Shi J."/>
            <person name="Zhao H."/>
            <person name="Zhao H."/>
            <person name="Song W."/>
            <person name="Zhang M."/>
            <person name="Cui Y."/>
            <person name="Dong X."/>
            <person name="Liu H."/>
            <person name="Ma X."/>
            <person name="Jiao Y."/>
            <person name="Wang B."/>
            <person name="Wei X."/>
            <person name="Stein J.C."/>
            <person name="Glaubitz J.C."/>
            <person name="Lu F."/>
            <person name="Yu G."/>
            <person name="Liang C."/>
            <person name="Fengler K."/>
            <person name="Li B."/>
            <person name="Rafalski A."/>
            <person name="Schnable P.S."/>
            <person name="Ware D.H."/>
            <person name="Buckler E.S."/>
            <person name="Lai J."/>
        </authorList>
    </citation>
    <scope>NUCLEOTIDE SEQUENCE [LARGE SCALE GENOMIC DNA]</scope>
    <source>
        <strain evidence="2">cv. Missouri 17</strain>
        <tissue evidence="1">Seedling</tissue>
    </source>
</reference>
<proteinExistence type="predicted"/>
<dbReference type="Proteomes" id="UP000251960">
    <property type="component" value="Chromosome 6"/>
</dbReference>
<evidence type="ECO:0000313" key="1">
    <source>
        <dbReference type="EMBL" id="PWZ17078.1"/>
    </source>
</evidence>